<evidence type="ECO:0000256" key="6">
    <source>
        <dbReference type="SAM" id="Coils"/>
    </source>
</evidence>
<evidence type="ECO:0000256" key="5">
    <source>
        <dbReference type="ARBA" id="ARBA00023136"/>
    </source>
</evidence>
<dbReference type="AlphaFoldDB" id="A0A0C9RKN3"/>
<dbReference type="SMART" id="SM00755">
    <property type="entry name" value="Grip"/>
    <property type="match status" value="1"/>
</dbReference>
<feature type="coiled-coil region" evidence="6">
    <location>
        <begin position="140"/>
        <end position="194"/>
    </location>
</feature>
<dbReference type="Pfam" id="PF01465">
    <property type="entry name" value="GRIP"/>
    <property type="match status" value="1"/>
</dbReference>
<evidence type="ECO:0000256" key="3">
    <source>
        <dbReference type="ARBA" id="ARBA00022490"/>
    </source>
</evidence>
<dbReference type="GO" id="GO:0005794">
    <property type="term" value="C:Golgi apparatus"/>
    <property type="evidence" value="ECO:0007669"/>
    <property type="project" value="TreeGrafter"/>
</dbReference>
<evidence type="ECO:0000256" key="4">
    <source>
        <dbReference type="ARBA" id="ARBA00023054"/>
    </source>
</evidence>
<dbReference type="OrthoDB" id="9898580at2759"/>
<evidence type="ECO:0000259" key="8">
    <source>
        <dbReference type="PROSITE" id="PS50913"/>
    </source>
</evidence>
<keyword evidence="10" id="KW-1185">Reference proteome</keyword>
<feature type="coiled-coil region" evidence="6">
    <location>
        <begin position="44"/>
        <end position="110"/>
    </location>
</feature>
<keyword evidence="4 6" id="KW-0175">Coiled coil</keyword>
<dbReference type="PROSITE" id="PS50913">
    <property type="entry name" value="GRIP"/>
    <property type="match status" value="1"/>
</dbReference>
<dbReference type="KEGG" id="fas:105263655"/>
<dbReference type="PANTHER" id="PTHR23157:SF25">
    <property type="entry name" value="GRIP AND COILED-COIL DOMAIN-CONTAINING PROTEIN 1"/>
    <property type="match status" value="1"/>
</dbReference>
<dbReference type="InterPro" id="IPR051952">
    <property type="entry name" value="Golgi-autophagy_related"/>
</dbReference>
<feature type="coiled-coil region" evidence="6">
    <location>
        <begin position="393"/>
        <end position="442"/>
    </location>
</feature>
<protein>
    <submittedName>
        <fullName evidence="11">GRIP and coiled-coil domain-containing protein 1</fullName>
    </submittedName>
    <submittedName>
        <fullName evidence="9">Gcc1 protein</fullName>
    </submittedName>
</protein>
<dbReference type="RefSeq" id="XP_011298301.1">
    <property type="nucleotide sequence ID" value="XM_011299999.1"/>
</dbReference>
<gene>
    <name evidence="9" type="primary">Gcc1</name>
    <name evidence="11" type="synonym">GCC88</name>
    <name evidence="9" type="ORF">g.67296</name>
</gene>
<feature type="compositionally biased region" description="Polar residues" evidence="7">
    <location>
        <begin position="1"/>
        <end position="31"/>
    </location>
</feature>
<accession>A0A9R1TTW5</accession>
<keyword evidence="3" id="KW-0963">Cytoplasm</keyword>
<name>A0A0C9RKN3_9HYME</name>
<evidence type="ECO:0000313" key="11">
    <source>
        <dbReference type="RefSeq" id="XP_011298301.1"/>
    </source>
</evidence>
<dbReference type="Proteomes" id="UP000694866">
    <property type="component" value="Unplaced"/>
</dbReference>
<feature type="domain" description="GRIP" evidence="8">
    <location>
        <begin position="580"/>
        <end position="630"/>
    </location>
</feature>
<feature type="coiled-coil region" evidence="6">
    <location>
        <begin position="541"/>
        <end position="579"/>
    </location>
</feature>
<sequence length="631" mass="73833">MDKITTGNTAERQKKIQYSTEYQETPKTSHTNHADTNHIETKECEKIGESVEELKNQLGRLMNSLATLSAEKSRMEANFQTDRKALRSEREDCDRVIKELRDKLRRAQQNTHSELQHMKYKLIMECHEREKEQIDNSVRMKELQRVIADERRSKEAFEQQIKEMKNHIGDKTQNKILEAELEIANNKLKQAETAVKETPPILVSLQSEMTAMKKQHRMAIHEEQKRAVAVEQQAKILERAHELRVASLESRLAELSETVGGYDRLRQQDQLAIQKLKNQLLELQKHNVKEYSHRNVYETPETISTQIKELYGKLLDISNEKNNTFNVEDFLQSLNLRNISKDIDYKENYEILEQDFENYKQQMSAKLESANDLNVENERADKSTELYLARTHAKNLEERIRMLNKEASDKASEINAKLEQQIQQIQEERMRFERILSQKETEFRSKVGALEHQILRQRERSLALLEEKDREITTLKSSFRSILMKHEALPGNCHGDDEKKSIHTNVDFVTSLLTVDSPPMLHYAHELARRDIQVSGLRKLNSQLEATLRENQRDLMTITQRHAEEIKTLENKITRLEAYKSREGANLEYLKNVIVNFLTSNDASSRRHMLNAIGTVLRFTPDEMEKIQHAK</sequence>
<dbReference type="CTD" id="41350"/>
<dbReference type="EMBL" id="GBYB01008745">
    <property type="protein sequence ID" value="JAG78512.1"/>
    <property type="molecule type" value="Transcribed_RNA"/>
</dbReference>
<evidence type="ECO:0000313" key="9">
    <source>
        <dbReference type="EMBL" id="JAG78512.1"/>
    </source>
</evidence>
<dbReference type="InterPro" id="IPR000237">
    <property type="entry name" value="GRIP_dom"/>
</dbReference>
<dbReference type="PANTHER" id="PTHR23157">
    <property type="entry name" value="GRIP AND COILED-COIL DOMAIN-CONTAINING PROTEIN 1"/>
    <property type="match status" value="1"/>
</dbReference>
<dbReference type="Gene3D" id="1.10.220.60">
    <property type="entry name" value="GRIP domain"/>
    <property type="match status" value="1"/>
</dbReference>
<evidence type="ECO:0000256" key="2">
    <source>
        <dbReference type="ARBA" id="ARBA00004496"/>
    </source>
</evidence>
<accession>A0A0C9RKN3</accession>
<reference evidence="11" key="2">
    <citation type="submission" date="2025-04" db="UniProtKB">
        <authorList>
            <consortium name="RefSeq"/>
        </authorList>
    </citation>
    <scope>IDENTIFICATION</scope>
    <source>
        <strain evidence="11">USDA-PBARC FA_bdor</strain>
        <tissue evidence="11">Whole organism</tissue>
    </source>
</reference>
<feature type="coiled-coil region" evidence="6">
    <location>
        <begin position="342"/>
        <end position="369"/>
    </location>
</feature>
<keyword evidence="5" id="KW-0472">Membrane</keyword>
<comment type="subcellular location">
    <subcellularLocation>
        <location evidence="2">Cytoplasm</location>
    </subcellularLocation>
    <subcellularLocation>
        <location evidence="1">Endomembrane system</location>
        <topology evidence="1">Peripheral membrane protein</topology>
    </subcellularLocation>
</comment>
<evidence type="ECO:0000313" key="10">
    <source>
        <dbReference type="Proteomes" id="UP000694866"/>
    </source>
</evidence>
<organism evidence="9">
    <name type="scientific">Fopius arisanus</name>
    <dbReference type="NCBI Taxonomy" id="64838"/>
    <lineage>
        <taxon>Eukaryota</taxon>
        <taxon>Metazoa</taxon>
        <taxon>Ecdysozoa</taxon>
        <taxon>Arthropoda</taxon>
        <taxon>Hexapoda</taxon>
        <taxon>Insecta</taxon>
        <taxon>Pterygota</taxon>
        <taxon>Neoptera</taxon>
        <taxon>Endopterygota</taxon>
        <taxon>Hymenoptera</taxon>
        <taxon>Apocrita</taxon>
        <taxon>Ichneumonoidea</taxon>
        <taxon>Braconidae</taxon>
        <taxon>Opiinae</taxon>
        <taxon>Fopius</taxon>
    </lineage>
</organism>
<dbReference type="GeneID" id="105263655"/>
<reference evidence="9" key="1">
    <citation type="submission" date="2015-01" db="EMBL/GenBank/DDBJ databases">
        <title>Transcriptome Assembly of Fopius arisanus.</title>
        <authorList>
            <person name="Geib S."/>
        </authorList>
    </citation>
    <scope>NUCLEOTIDE SEQUENCE</scope>
</reference>
<feature type="coiled-coil region" evidence="6">
    <location>
        <begin position="220"/>
        <end position="286"/>
    </location>
</feature>
<feature type="region of interest" description="Disordered" evidence="7">
    <location>
        <begin position="1"/>
        <end position="36"/>
    </location>
</feature>
<proteinExistence type="predicted"/>
<evidence type="ECO:0000256" key="7">
    <source>
        <dbReference type="SAM" id="MobiDB-lite"/>
    </source>
</evidence>
<evidence type="ECO:0000256" key="1">
    <source>
        <dbReference type="ARBA" id="ARBA00004184"/>
    </source>
</evidence>